<evidence type="ECO:0000256" key="1">
    <source>
        <dbReference type="SAM" id="MobiDB-lite"/>
    </source>
</evidence>
<gene>
    <name evidence="3" type="ORF">MSPICULIGERA_LOCUS18443</name>
</gene>
<protein>
    <submittedName>
        <fullName evidence="3">Uncharacterized protein</fullName>
    </submittedName>
</protein>
<keyword evidence="2" id="KW-0472">Membrane</keyword>
<evidence type="ECO:0000313" key="4">
    <source>
        <dbReference type="Proteomes" id="UP001177023"/>
    </source>
</evidence>
<keyword evidence="2" id="KW-1133">Transmembrane helix</keyword>
<organism evidence="3 4">
    <name type="scientific">Mesorhabditis spiculigera</name>
    <dbReference type="NCBI Taxonomy" id="96644"/>
    <lineage>
        <taxon>Eukaryota</taxon>
        <taxon>Metazoa</taxon>
        <taxon>Ecdysozoa</taxon>
        <taxon>Nematoda</taxon>
        <taxon>Chromadorea</taxon>
        <taxon>Rhabditida</taxon>
        <taxon>Rhabditina</taxon>
        <taxon>Rhabditomorpha</taxon>
        <taxon>Rhabditoidea</taxon>
        <taxon>Rhabditidae</taxon>
        <taxon>Mesorhabditinae</taxon>
        <taxon>Mesorhabditis</taxon>
    </lineage>
</organism>
<evidence type="ECO:0000256" key="2">
    <source>
        <dbReference type="SAM" id="Phobius"/>
    </source>
</evidence>
<reference evidence="3" key="1">
    <citation type="submission" date="2023-06" db="EMBL/GenBank/DDBJ databases">
        <authorList>
            <person name="Delattre M."/>
        </authorList>
    </citation>
    <scope>NUCLEOTIDE SEQUENCE</scope>
    <source>
        <strain evidence="3">AF72</strain>
    </source>
</reference>
<keyword evidence="4" id="KW-1185">Reference proteome</keyword>
<dbReference type="EMBL" id="CATQJA010002659">
    <property type="protein sequence ID" value="CAJ0580245.1"/>
    <property type="molecule type" value="Genomic_DNA"/>
</dbReference>
<proteinExistence type="predicted"/>
<dbReference type="Proteomes" id="UP001177023">
    <property type="component" value="Unassembled WGS sequence"/>
</dbReference>
<accession>A0AA36D3J5</accession>
<name>A0AA36D3J5_9BILA</name>
<sequence>MKGAWDRASFLSGPGRCVQLLIAFHTVISLFMMILMLNMEPESASDSLSAPEQSFFSDPRAVYYGRFLDNPTFWVYLTGSAVVTTIDNWTTPALLGHSAISVMINVCVTEGYREALLHPCRAKSKKLPPKYKMSGVIEKTKEAVSNATEAVKDKLQGLTGEKELHKEAARENASDAFDLAKGNKTCGARETTYRSPEQAPRYTFENIHEARPHP</sequence>
<comment type="caution">
    <text evidence="3">The sequence shown here is derived from an EMBL/GenBank/DDBJ whole genome shotgun (WGS) entry which is preliminary data.</text>
</comment>
<feature type="non-terminal residue" evidence="3">
    <location>
        <position position="1"/>
    </location>
</feature>
<feature type="region of interest" description="Disordered" evidence="1">
    <location>
        <begin position="186"/>
        <end position="214"/>
    </location>
</feature>
<dbReference type="AlphaFoldDB" id="A0AA36D3J5"/>
<evidence type="ECO:0000313" key="3">
    <source>
        <dbReference type="EMBL" id="CAJ0580245.1"/>
    </source>
</evidence>
<keyword evidence="2" id="KW-0812">Transmembrane</keyword>
<feature type="transmembrane region" description="Helical" evidence="2">
    <location>
        <begin position="20"/>
        <end position="39"/>
    </location>
</feature>